<feature type="domain" description="4'-phosphopantetheinyl transferase" evidence="6">
    <location>
        <begin position="120"/>
        <end position="225"/>
    </location>
</feature>
<keyword evidence="3 8" id="KW-0808">Transferase</keyword>
<comment type="similarity">
    <text evidence="2">Belongs to the P-Pant transferase superfamily. Gsp/Sfp/HetI/AcpT family.</text>
</comment>
<protein>
    <submittedName>
        <fullName evidence="8">4'-phosphopantetheinyl transferase</fullName>
    </submittedName>
</protein>
<organism evidence="8 9">
    <name type="scientific">Stenomitos frigidus ULC18</name>
    <dbReference type="NCBI Taxonomy" id="2107698"/>
    <lineage>
        <taxon>Bacteria</taxon>
        <taxon>Bacillati</taxon>
        <taxon>Cyanobacteriota</taxon>
        <taxon>Cyanophyceae</taxon>
        <taxon>Leptolyngbyales</taxon>
        <taxon>Leptolyngbyaceae</taxon>
        <taxon>Stenomitos</taxon>
    </lineage>
</organism>
<dbReference type="AlphaFoldDB" id="A0A2T1EGL3"/>
<dbReference type="OrthoDB" id="9808281at2"/>
<name>A0A2T1EGL3_9CYAN</name>
<comment type="caution">
    <text evidence="8">The sequence shown here is derived from an EMBL/GenBank/DDBJ whole genome shotgun (WGS) entry which is preliminary data.</text>
</comment>
<keyword evidence="9" id="KW-1185">Reference proteome</keyword>
<reference evidence="9" key="1">
    <citation type="submission" date="2018-02" db="EMBL/GenBank/DDBJ databases">
        <authorList>
            <person name="Moore K."/>
            <person name="Momper L."/>
        </authorList>
    </citation>
    <scope>NUCLEOTIDE SEQUENCE [LARGE SCALE GENOMIC DNA]</scope>
    <source>
        <strain evidence="9">ULC18</strain>
    </source>
</reference>
<evidence type="ECO:0000313" key="8">
    <source>
        <dbReference type="EMBL" id="PSB31838.1"/>
    </source>
</evidence>
<accession>A0A2T1EGL3</accession>
<feature type="domain" description="4'-phosphopantetheinyl transferase N-terminal" evidence="7">
    <location>
        <begin position="31"/>
        <end position="114"/>
    </location>
</feature>
<evidence type="ECO:0000256" key="5">
    <source>
        <dbReference type="ARBA" id="ARBA00022842"/>
    </source>
</evidence>
<dbReference type="GO" id="GO:0006633">
    <property type="term" value="P:fatty acid biosynthetic process"/>
    <property type="evidence" value="ECO:0007669"/>
    <property type="project" value="InterPro"/>
</dbReference>
<dbReference type="GO" id="GO:0019878">
    <property type="term" value="P:lysine biosynthetic process via aminoadipic acid"/>
    <property type="evidence" value="ECO:0007669"/>
    <property type="project" value="TreeGrafter"/>
</dbReference>
<dbReference type="Pfam" id="PF01648">
    <property type="entry name" value="ACPS"/>
    <property type="match status" value="1"/>
</dbReference>
<dbReference type="Pfam" id="PF22624">
    <property type="entry name" value="AASDHPPT_N"/>
    <property type="match status" value="1"/>
</dbReference>
<evidence type="ECO:0000259" key="7">
    <source>
        <dbReference type="Pfam" id="PF22624"/>
    </source>
</evidence>
<gene>
    <name evidence="8" type="ORF">C7B82_06345</name>
</gene>
<evidence type="ECO:0000313" key="9">
    <source>
        <dbReference type="Proteomes" id="UP000239576"/>
    </source>
</evidence>
<dbReference type="InterPro" id="IPR050559">
    <property type="entry name" value="P-Pant_transferase_sf"/>
</dbReference>
<dbReference type="PANTHER" id="PTHR12215">
    <property type="entry name" value="PHOSPHOPANTETHEINE TRANSFERASE"/>
    <property type="match status" value="1"/>
</dbReference>
<dbReference type="SUPFAM" id="SSF56214">
    <property type="entry name" value="4'-phosphopantetheinyl transferase"/>
    <property type="match status" value="2"/>
</dbReference>
<dbReference type="RefSeq" id="WP_106255470.1">
    <property type="nucleotide sequence ID" value="NZ_CAWNSW010000125.1"/>
</dbReference>
<dbReference type="Gene3D" id="3.90.470.20">
    <property type="entry name" value="4'-phosphopantetheinyl transferase domain"/>
    <property type="match status" value="2"/>
</dbReference>
<dbReference type="GO" id="GO:0008897">
    <property type="term" value="F:holo-[acyl-carrier-protein] synthase activity"/>
    <property type="evidence" value="ECO:0007669"/>
    <property type="project" value="InterPro"/>
</dbReference>
<dbReference type="GO" id="GO:0000287">
    <property type="term" value="F:magnesium ion binding"/>
    <property type="evidence" value="ECO:0007669"/>
    <property type="project" value="InterPro"/>
</dbReference>
<reference evidence="8 9" key="2">
    <citation type="submission" date="2018-03" db="EMBL/GenBank/DDBJ databases">
        <title>The ancient ancestry and fast evolution of plastids.</title>
        <authorList>
            <person name="Moore K.R."/>
            <person name="Magnabosco C."/>
            <person name="Momper L."/>
            <person name="Gold D.A."/>
            <person name="Bosak T."/>
            <person name="Fournier G.P."/>
        </authorList>
    </citation>
    <scope>NUCLEOTIDE SEQUENCE [LARGE SCALE GENOMIC DNA]</scope>
    <source>
        <strain evidence="8 9">ULC18</strain>
    </source>
</reference>
<keyword evidence="4" id="KW-0479">Metal-binding</keyword>
<dbReference type="InterPro" id="IPR004568">
    <property type="entry name" value="Ppantetheine-prot_Trfase_dom"/>
</dbReference>
<sequence>MKYDGEPAYPALPDTEIHIWQASLAVSSRALRQFALTLSLDEQKRADRFRFPRDSHRFIASRGILRSLLGRYVQTPPEQLQFCYGANGKPALANELANGLAFNISHSEDLMLCAIARCGGVGIDLEHLRPISHLDALTERFFSSEEHAAIHALPDEARLRSFFQHWTCKEALIKATGEGLMSLSAITLQINDDVAKLVSWNHAEHAAGSWFLELFTPTPAYIAAIAADARGRSLVFLQWDAG</sequence>
<evidence type="ECO:0000256" key="2">
    <source>
        <dbReference type="ARBA" id="ARBA00010990"/>
    </source>
</evidence>
<keyword evidence="5" id="KW-0460">Magnesium</keyword>
<dbReference type="Proteomes" id="UP000239576">
    <property type="component" value="Unassembled WGS sequence"/>
</dbReference>
<dbReference type="GO" id="GO:0005829">
    <property type="term" value="C:cytosol"/>
    <property type="evidence" value="ECO:0007669"/>
    <property type="project" value="TreeGrafter"/>
</dbReference>
<dbReference type="InterPro" id="IPR037143">
    <property type="entry name" value="4-PPantetheinyl_Trfase_dom_sf"/>
</dbReference>
<evidence type="ECO:0000256" key="1">
    <source>
        <dbReference type="ARBA" id="ARBA00001946"/>
    </source>
</evidence>
<dbReference type="EMBL" id="PVWK01000031">
    <property type="protein sequence ID" value="PSB31838.1"/>
    <property type="molecule type" value="Genomic_DNA"/>
</dbReference>
<dbReference type="PANTHER" id="PTHR12215:SF10">
    <property type="entry name" value="L-AMINOADIPATE-SEMIALDEHYDE DEHYDROGENASE-PHOSPHOPANTETHEINYL TRANSFERASE"/>
    <property type="match status" value="1"/>
</dbReference>
<evidence type="ECO:0000256" key="4">
    <source>
        <dbReference type="ARBA" id="ARBA00022723"/>
    </source>
</evidence>
<evidence type="ECO:0000256" key="3">
    <source>
        <dbReference type="ARBA" id="ARBA00022679"/>
    </source>
</evidence>
<comment type="cofactor">
    <cofactor evidence="1">
        <name>Mg(2+)</name>
        <dbReference type="ChEBI" id="CHEBI:18420"/>
    </cofactor>
</comment>
<dbReference type="NCBIfam" id="TIGR00556">
    <property type="entry name" value="pantethn_trn"/>
    <property type="match status" value="1"/>
</dbReference>
<evidence type="ECO:0000259" key="6">
    <source>
        <dbReference type="Pfam" id="PF01648"/>
    </source>
</evidence>
<proteinExistence type="inferred from homology"/>
<dbReference type="InterPro" id="IPR008278">
    <property type="entry name" value="4-PPantetheinyl_Trfase_dom"/>
</dbReference>
<dbReference type="InterPro" id="IPR055066">
    <property type="entry name" value="AASDHPPT_N"/>
</dbReference>